<feature type="transmembrane region" description="Helical" evidence="4">
    <location>
        <begin position="201"/>
        <end position="222"/>
    </location>
</feature>
<dbReference type="Proteomes" id="UP000800235">
    <property type="component" value="Unassembled WGS sequence"/>
</dbReference>
<feature type="transmembrane region" description="Helical" evidence="4">
    <location>
        <begin position="309"/>
        <end position="325"/>
    </location>
</feature>
<comment type="caution">
    <text evidence="6">The sequence shown here is derived from an EMBL/GenBank/DDBJ whole genome shotgun (WGS) entry which is preliminary data.</text>
</comment>
<evidence type="ECO:0000313" key="7">
    <source>
        <dbReference type="Proteomes" id="UP000800235"/>
    </source>
</evidence>
<evidence type="ECO:0000259" key="5">
    <source>
        <dbReference type="PROSITE" id="PS50850"/>
    </source>
</evidence>
<dbReference type="InterPro" id="IPR036259">
    <property type="entry name" value="MFS_trans_sf"/>
</dbReference>
<feature type="transmembrane region" description="Helical" evidence="4">
    <location>
        <begin position="331"/>
        <end position="356"/>
    </location>
</feature>
<dbReference type="Gene3D" id="1.20.1250.20">
    <property type="entry name" value="MFS general substrate transporter like domains"/>
    <property type="match status" value="2"/>
</dbReference>
<keyword evidence="4" id="KW-0472">Membrane</keyword>
<comment type="subcellular location">
    <subcellularLocation>
        <location evidence="1">Membrane</location>
        <topology evidence="1">Multi-pass membrane protein</topology>
    </subcellularLocation>
</comment>
<feature type="transmembrane region" description="Helical" evidence="4">
    <location>
        <begin position="41"/>
        <end position="62"/>
    </location>
</feature>
<dbReference type="OrthoDB" id="5667at2759"/>
<dbReference type="SUPFAM" id="SSF103473">
    <property type="entry name" value="MFS general substrate transporter"/>
    <property type="match status" value="1"/>
</dbReference>
<dbReference type="InterPro" id="IPR020846">
    <property type="entry name" value="MFS_dom"/>
</dbReference>
<dbReference type="InterPro" id="IPR050327">
    <property type="entry name" value="Proton-linked_MCT"/>
</dbReference>
<dbReference type="Pfam" id="PF07690">
    <property type="entry name" value="MFS_1"/>
    <property type="match status" value="1"/>
</dbReference>
<evidence type="ECO:0000256" key="4">
    <source>
        <dbReference type="SAM" id="Phobius"/>
    </source>
</evidence>
<feature type="transmembrane region" description="Helical" evidence="4">
    <location>
        <begin position="135"/>
        <end position="157"/>
    </location>
</feature>
<dbReference type="CDD" id="cd17352">
    <property type="entry name" value="MFS_MCT_SLC16"/>
    <property type="match status" value="1"/>
</dbReference>
<reference evidence="6" key="1">
    <citation type="journal article" date="2020" name="Stud. Mycol.">
        <title>101 Dothideomycetes genomes: a test case for predicting lifestyles and emergence of pathogens.</title>
        <authorList>
            <person name="Haridas S."/>
            <person name="Albert R."/>
            <person name="Binder M."/>
            <person name="Bloem J."/>
            <person name="Labutti K."/>
            <person name="Salamov A."/>
            <person name="Andreopoulos B."/>
            <person name="Baker S."/>
            <person name="Barry K."/>
            <person name="Bills G."/>
            <person name="Bluhm B."/>
            <person name="Cannon C."/>
            <person name="Castanera R."/>
            <person name="Culley D."/>
            <person name="Daum C."/>
            <person name="Ezra D."/>
            <person name="Gonzalez J."/>
            <person name="Henrissat B."/>
            <person name="Kuo A."/>
            <person name="Liang C."/>
            <person name="Lipzen A."/>
            <person name="Lutzoni F."/>
            <person name="Magnuson J."/>
            <person name="Mondo S."/>
            <person name="Nolan M."/>
            <person name="Ohm R."/>
            <person name="Pangilinan J."/>
            <person name="Park H.-J."/>
            <person name="Ramirez L."/>
            <person name="Alfaro M."/>
            <person name="Sun H."/>
            <person name="Tritt A."/>
            <person name="Yoshinaga Y."/>
            <person name="Zwiers L.-H."/>
            <person name="Turgeon B."/>
            <person name="Goodwin S."/>
            <person name="Spatafora J."/>
            <person name="Crous P."/>
            <person name="Grigoriev I."/>
        </authorList>
    </citation>
    <scope>NUCLEOTIDE SEQUENCE</scope>
    <source>
        <strain evidence="6">CBS 130266</strain>
    </source>
</reference>
<keyword evidence="4" id="KW-0812">Transmembrane</keyword>
<name>A0A9P4TWP7_9PEZI</name>
<feature type="transmembrane region" description="Helical" evidence="4">
    <location>
        <begin position="111"/>
        <end position="129"/>
    </location>
</feature>
<feature type="transmembrane region" description="Helical" evidence="4">
    <location>
        <begin position="276"/>
        <end position="297"/>
    </location>
</feature>
<dbReference type="PANTHER" id="PTHR11360">
    <property type="entry name" value="MONOCARBOXYLATE TRANSPORTER"/>
    <property type="match status" value="1"/>
</dbReference>
<accession>A0A9P4TWP7</accession>
<keyword evidence="4" id="KW-1133">Transmembrane helix</keyword>
<protein>
    <submittedName>
        <fullName evidence="6">MFS transporter</fullName>
    </submittedName>
</protein>
<feature type="transmembrane region" description="Helical" evidence="4">
    <location>
        <begin position="82"/>
        <end position="99"/>
    </location>
</feature>
<feature type="domain" description="Major facilitator superfamily (MFS) profile" evidence="5">
    <location>
        <begin position="41"/>
        <end position="430"/>
    </location>
</feature>
<dbReference type="EMBL" id="MU007060">
    <property type="protein sequence ID" value="KAF2427386.1"/>
    <property type="molecule type" value="Genomic_DNA"/>
</dbReference>
<feature type="transmembrane region" description="Helical" evidence="4">
    <location>
        <begin position="243"/>
        <end position="264"/>
    </location>
</feature>
<feature type="region of interest" description="Disordered" evidence="3">
    <location>
        <begin position="1"/>
        <end position="20"/>
    </location>
</feature>
<evidence type="ECO:0000256" key="1">
    <source>
        <dbReference type="ARBA" id="ARBA00004141"/>
    </source>
</evidence>
<keyword evidence="7" id="KW-1185">Reference proteome</keyword>
<dbReference type="PANTHER" id="PTHR11360:SF281">
    <property type="entry name" value="ASPYRIDONES EFFLUX PROTEIN APDF-RELATED"/>
    <property type="match status" value="1"/>
</dbReference>
<proteinExistence type="inferred from homology"/>
<comment type="similarity">
    <text evidence="2">Belongs to the major facilitator superfamily. Monocarboxylate porter (TC 2.A.1.13) family.</text>
</comment>
<dbReference type="GO" id="GO:0016020">
    <property type="term" value="C:membrane"/>
    <property type="evidence" value="ECO:0007669"/>
    <property type="project" value="UniProtKB-SubCell"/>
</dbReference>
<evidence type="ECO:0000256" key="3">
    <source>
        <dbReference type="SAM" id="MobiDB-lite"/>
    </source>
</evidence>
<evidence type="ECO:0000313" key="6">
    <source>
        <dbReference type="EMBL" id="KAF2427386.1"/>
    </source>
</evidence>
<dbReference type="AlphaFoldDB" id="A0A9P4TWP7"/>
<gene>
    <name evidence="6" type="ORF">EJ08DRAFT_680983</name>
</gene>
<evidence type="ECO:0000256" key="2">
    <source>
        <dbReference type="ARBA" id="ARBA00006727"/>
    </source>
</evidence>
<feature type="transmembrane region" description="Helical" evidence="4">
    <location>
        <begin position="169"/>
        <end position="189"/>
    </location>
</feature>
<feature type="transmembrane region" description="Helical" evidence="4">
    <location>
        <begin position="400"/>
        <end position="422"/>
    </location>
</feature>
<dbReference type="InterPro" id="IPR011701">
    <property type="entry name" value="MFS"/>
</dbReference>
<sequence length="430" mass="46603">MDSEEKKASRETSSDVEQAPSIKIQPQGTAAHTFLEGGRRAWLSVLGAWCVMFFTFGYLNAFGVYEAYYIEGPLKNHTPSEIAWIGSVQFFTLFSFGLISGPINDRFGPRVLIIPFSLTLTLSVMLTSLCTKYYQFILCQGILGGISQGMIYSPAASVIGHYFQKKRPLVMGIIVSGSATAGIILPIALNQLLNHTDLGFGWSQRIIGFIILPLALTACFTIKAGVEPRKGTYFLPEAFKKPAFSFQVAGLFLVCWGIFTPFFYLPTYAQQHGMSVTMSFYLITILNAGSFVGRLLAGGLGVRIGQFNVLSIGCTICSILIFSWLKVQTNWSLIVFSLFYGIFSGAVIGTMISTLVQTAPHPSQMGTYLGMASGFLGLASLTGTPITGAMIAHWHGYFEAIVFSGVCGLAGSALIFCTRVAYGGKKAFVV</sequence>
<feature type="transmembrane region" description="Helical" evidence="4">
    <location>
        <begin position="368"/>
        <end position="394"/>
    </location>
</feature>
<organism evidence="6 7">
    <name type="scientific">Tothia fuscella</name>
    <dbReference type="NCBI Taxonomy" id="1048955"/>
    <lineage>
        <taxon>Eukaryota</taxon>
        <taxon>Fungi</taxon>
        <taxon>Dikarya</taxon>
        <taxon>Ascomycota</taxon>
        <taxon>Pezizomycotina</taxon>
        <taxon>Dothideomycetes</taxon>
        <taxon>Pleosporomycetidae</taxon>
        <taxon>Venturiales</taxon>
        <taxon>Cylindrosympodiaceae</taxon>
        <taxon>Tothia</taxon>
    </lineage>
</organism>
<dbReference type="GO" id="GO:0022857">
    <property type="term" value="F:transmembrane transporter activity"/>
    <property type="evidence" value="ECO:0007669"/>
    <property type="project" value="InterPro"/>
</dbReference>
<feature type="compositionally biased region" description="Basic and acidic residues" evidence="3">
    <location>
        <begin position="1"/>
        <end position="13"/>
    </location>
</feature>
<dbReference type="PROSITE" id="PS50850">
    <property type="entry name" value="MFS"/>
    <property type="match status" value="1"/>
</dbReference>